<organism evidence="4 5">
    <name type="scientific">Lentibacillus cibarius</name>
    <dbReference type="NCBI Taxonomy" id="2583219"/>
    <lineage>
        <taxon>Bacteria</taxon>
        <taxon>Bacillati</taxon>
        <taxon>Bacillota</taxon>
        <taxon>Bacilli</taxon>
        <taxon>Bacillales</taxon>
        <taxon>Bacillaceae</taxon>
        <taxon>Lentibacillus</taxon>
    </lineage>
</organism>
<dbReference type="EMBL" id="VCIA01000001">
    <property type="protein sequence ID" value="TMN23632.1"/>
    <property type="molecule type" value="Genomic_DNA"/>
</dbReference>
<evidence type="ECO:0000256" key="1">
    <source>
        <dbReference type="SAM" id="MobiDB-lite"/>
    </source>
</evidence>
<dbReference type="GO" id="GO:0003677">
    <property type="term" value="F:DNA binding"/>
    <property type="evidence" value="ECO:0007669"/>
    <property type="project" value="InterPro"/>
</dbReference>
<keyword evidence="2" id="KW-0812">Transmembrane</keyword>
<feature type="compositionally biased region" description="Acidic residues" evidence="1">
    <location>
        <begin position="180"/>
        <end position="201"/>
    </location>
</feature>
<dbReference type="Gene3D" id="1.10.260.40">
    <property type="entry name" value="lambda repressor-like DNA-binding domains"/>
    <property type="match status" value="1"/>
</dbReference>
<feature type="compositionally biased region" description="Acidic residues" evidence="1">
    <location>
        <begin position="156"/>
        <end position="169"/>
    </location>
</feature>
<feature type="transmembrane region" description="Helical" evidence="2">
    <location>
        <begin position="104"/>
        <end position="128"/>
    </location>
</feature>
<dbReference type="InterPro" id="IPR001387">
    <property type="entry name" value="Cro/C1-type_HTH"/>
</dbReference>
<dbReference type="InterPro" id="IPR025194">
    <property type="entry name" value="RodZ-like_C"/>
</dbReference>
<evidence type="ECO:0000313" key="5">
    <source>
        <dbReference type="Proteomes" id="UP000306980"/>
    </source>
</evidence>
<dbReference type="InterPro" id="IPR050400">
    <property type="entry name" value="Bact_Cytoskel_RodZ"/>
</dbReference>
<dbReference type="Proteomes" id="UP000306980">
    <property type="component" value="Unassembled WGS sequence"/>
</dbReference>
<dbReference type="PANTHER" id="PTHR34475">
    <property type="match status" value="1"/>
</dbReference>
<dbReference type="InterPro" id="IPR010982">
    <property type="entry name" value="Lambda_DNA-bd_dom_sf"/>
</dbReference>
<dbReference type="PANTHER" id="PTHR34475:SF1">
    <property type="entry name" value="CYTOSKELETON PROTEIN RODZ"/>
    <property type="match status" value="1"/>
</dbReference>
<dbReference type="CDD" id="cd00093">
    <property type="entry name" value="HTH_XRE"/>
    <property type="match status" value="1"/>
</dbReference>
<dbReference type="SUPFAM" id="SSF47413">
    <property type="entry name" value="lambda repressor-like DNA-binding domains"/>
    <property type="match status" value="1"/>
</dbReference>
<dbReference type="RefSeq" id="WP_138604525.1">
    <property type="nucleotide sequence ID" value="NZ_VCIA01000001.1"/>
</dbReference>
<keyword evidence="2" id="KW-1133">Transmembrane helix</keyword>
<dbReference type="Pfam" id="PF13413">
    <property type="entry name" value="HTH_25"/>
    <property type="match status" value="1"/>
</dbReference>
<accession>A0A5S3QNV4</accession>
<comment type="caution">
    <text evidence="4">The sequence shown here is derived from an EMBL/GenBank/DDBJ whole genome shotgun (WGS) entry which is preliminary data.</text>
</comment>
<dbReference type="Pfam" id="PF13464">
    <property type="entry name" value="RodZ_C"/>
    <property type="match status" value="1"/>
</dbReference>
<dbReference type="OrthoDB" id="9797543at2"/>
<feature type="region of interest" description="Disordered" evidence="1">
    <location>
        <begin position="133"/>
        <end position="223"/>
    </location>
</feature>
<gene>
    <name evidence="4" type="ORF">FFL34_17135</name>
</gene>
<feature type="compositionally biased region" description="Basic and acidic residues" evidence="1">
    <location>
        <begin position="139"/>
        <end position="155"/>
    </location>
</feature>
<proteinExistence type="predicted"/>
<evidence type="ECO:0000313" key="4">
    <source>
        <dbReference type="EMBL" id="TMN23632.1"/>
    </source>
</evidence>
<dbReference type="AlphaFoldDB" id="A0A5S3QNV4"/>
<evidence type="ECO:0000259" key="3">
    <source>
        <dbReference type="PROSITE" id="PS50943"/>
    </source>
</evidence>
<feature type="domain" description="HTH cro/C1-type" evidence="3">
    <location>
        <begin position="7"/>
        <end position="39"/>
    </location>
</feature>
<sequence>MEIGERLKEAREAKNLSLDKLQDMTKIQKRYLDAIEQGNFGILPGKFYARAFIKEYASAVGLDAKELMEEHKDEIPQTEEETPSQYTYIHRSRKDNSPAKGTSVFSLIPTVIVVLLIIGIMAVVWFFAQDTSPDTDNNNEPKEPQEDNAIIRDSGDSEQEDGQYPEENDTGTKDGPGDTSDSEQQDQQDEQTDSSSNEDIDNASPELVVEERGSGSPPESTLTLKHASNDITLKIETSGESWLEVENGNGESLFSNMFGEDESPLELDVSDEDRIWINAGSAPNLDVSIDGLALTYPVDPEKEVFQHIWINLNKDGDQTD</sequence>
<dbReference type="PROSITE" id="PS50943">
    <property type="entry name" value="HTH_CROC1"/>
    <property type="match status" value="1"/>
</dbReference>
<protein>
    <submittedName>
        <fullName evidence="4">Helix-turn-helix domain-containing protein</fullName>
    </submittedName>
</protein>
<name>A0A5S3QNV4_9BACI</name>
<keyword evidence="2" id="KW-0472">Membrane</keyword>
<evidence type="ECO:0000256" key="2">
    <source>
        <dbReference type="SAM" id="Phobius"/>
    </source>
</evidence>
<reference evidence="4 5" key="1">
    <citation type="submission" date="2019-05" db="EMBL/GenBank/DDBJ databases">
        <title>Genomic analysis of Lentibacillus sp. NKC220-2.</title>
        <authorList>
            <person name="Oh Y.J."/>
        </authorList>
    </citation>
    <scope>NUCLEOTIDE SEQUENCE [LARGE SCALE GENOMIC DNA]</scope>
    <source>
        <strain evidence="4 5">NKC220-2</strain>
    </source>
</reference>